<feature type="domain" description="Trimeric autotransporter adhesin YadA-like stalk" evidence="2">
    <location>
        <begin position="479"/>
        <end position="522"/>
    </location>
</feature>
<feature type="domain" description="Trimeric autotransporter adhesin YadA-like head" evidence="1">
    <location>
        <begin position="327"/>
        <end position="351"/>
    </location>
</feature>
<dbReference type="InterPro" id="IPR008640">
    <property type="entry name" value="Adhesin_Head_dom"/>
</dbReference>
<feature type="domain" description="Trimeric autotransporter adhesin YadA-like head" evidence="1">
    <location>
        <begin position="283"/>
        <end position="308"/>
    </location>
</feature>
<feature type="domain" description="Trimeric autotransporter adhesin YadA-like stalk" evidence="2">
    <location>
        <begin position="655"/>
        <end position="697"/>
    </location>
</feature>
<evidence type="ECO:0000259" key="2">
    <source>
        <dbReference type="Pfam" id="PF05662"/>
    </source>
</evidence>
<dbReference type="Gene3D" id="1.20.5.170">
    <property type="match status" value="4"/>
</dbReference>
<dbReference type="Gene3D" id="2.150.10.10">
    <property type="entry name" value="Serralysin-like metalloprotease, C-terminal"/>
    <property type="match status" value="3"/>
</dbReference>
<evidence type="ECO:0000313" key="5">
    <source>
        <dbReference type="Proteomes" id="UP000004454"/>
    </source>
</evidence>
<feature type="domain" description="Trimeric autotransporter adhesin YadA-like stalk" evidence="2">
    <location>
        <begin position="756"/>
        <end position="782"/>
    </location>
</feature>
<accession>A0A8E0KT43</accession>
<dbReference type="Pfam" id="PF05662">
    <property type="entry name" value="YadA_stalk"/>
    <property type="match status" value="5"/>
</dbReference>
<dbReference type="GO" id="GO:0019867">
    <property type="term" value="C:outer membrane"/>
    <property type="evidence" value="ECO:0007669"/>
    <property type="project" value="InterPro"/>
</dbReference>
<reference evidence="4 5" key="1">
    <citation type="submission" date="2011-12" db="EMBL/GenBank/DDBJ databases">
        <authorList>
            <person name="Brinkac L."/>
            <person name="Radune D."/>
            <person name="Sanka R."/>
            <person name="Selengut J."/>
            <person name="DebRoy C."/>
            <person name="Feng P."/>
            <person name="Fratamico P.M."/>
            <person name="Kapur V."/>
            <person name="Kariyawasam S."/>
            <person name="Losada L."/>
            <person name="Nierman W.C."/>
            <person name="Nelson K."/>
        </authorList>
    </citation>
    <scope>NUCLEOTIDE SEQUENCE [LARGE SCALE GENOMIC DNA]</scope>
    <source>
        <strain evidence="4 5">97.0246</strain>
    </source>
</reference>
<dbReference type="AlphaFoldDB" id="A0A8E0KT43"/>
<feature type="domain" description="Trimeric autotransporter adhesin YadA-like stalk" evidence="2">
    <location>
        <begin position="570"/>
        <end position="614"/>
    </location>
</feature>
<dbReference type="Pfam" id="PF05658">
    <property type="entry name" value="YadA_head"/>
    <property type="match status" value="9"/>
</dbReference>
<evidence type="ECO:0000259" key="1">
    <source>
        <dbReference type="Pfam" id="PF05658"/>
    </source>
</evidence>
<proteinExistence type="predicted"/>
<feature type="domain" description="ESPR" evidence="3">
    <location>
        <begin position="1"/>
        <end position="48"/>
    </location>
</feature>
<dbReference type="EMBL" id="AEZJ02000038">
    <property type="protein sequence ID" value="EIG91187.1"/>
    <property type="molecule type" value="Genomic_DNA"/>
</dbReference>
<dbReference type="Gene3D" id="4.10.80.270">
    <property type="match status" value="3"/>
</dbReference>
<dbReference type="Proteomes" id="UP000004454">
    <property type="component" value="Unassembled WGS sequence"/>
</dbReference>
<dbReference type="InterPro" id="IPR011049">
    <property type="entry name" value="Serralysin-like_metalloprot_C"/>
</dbReference>
<protein>
    <submittedName>
        <fullName evidence="4">Hemagglutinin</fullName>
    </submittedName>
</protein>
<evidence type="ECO:0000313" key="4">
    <source>
        <dbReference type="EMBL" id="EIG91187.1"/>
    </source>
</evidence>
<sequence>MNKIFKVIWNPATGNYTVTSETAKSRGKKSGRSKLLISALVAGGMLSSFGALANAGNDNGQGVDYGSGSAGDGWVAIGKGAKANTFMNTSGSSTAVGYDAIAEGQYSSAIGSKTHAIGGASMAFGVSAISEGDRSIALGASSYSLGQYSMALGRYSKALGKLSIAMGDSSKAEGANAIALGNATKATEIMSIALGDTANASKAYSMALGASSVASEENAIALGRSSVASGTDSLAFGRQSLASAANAIAIGAETEAAENATAIGNNAKAKGTNSMAMGFRSLADKVNTIALGNGSQALADNAIAIGQGNKADGVDAIALGNGSQSRGLNTIALGTASNATGDKSLALGSNSSANGINSVALGADSIADLDNTVSVGNSSLKRKIVNVKNGAIKSDSYDAINGSQLYAISDSVAKRLGGGAAVDVDDGTVTAPTYNLKNGSKNNVGAALAVLDENTLQWDQTKGKYSAAHGTSSPTASVITDVADGTISASSKDAVNGSQLKATNDDVEANTANIATNTSNIATNTASIATNTTNITNLTDSVGDLQADALLWNETKKAFSAAHGQDTTSKITNVKDADLTADSTDAVNGSQLKTTNDAVATNTTNIANNTSNIATNTTNISNLTETVTNLGEDALKWDKDNGVFTAAHGNNTASKITNILDGTVTATSSDAINGSQLYDLSSNIATYFGGNASVNTDGVFTGPTYKIGETNYYNVGDALAAINSSFSTSLGDALLWDATAGKFSAKHGTNGDASVITDVADGEISDSSSDAVNGSQLHGVSSYVVDALGGWCRSQCRRHHHCADVHHC</sequence>
<comment type="caution">
    <text evidence="4">The sequence shown here is derived from an EMBL/GenBank/DDBJ whole genome shotgun (WGS) entry which is preliminary data.</text>
</comment>
<feature type="domain" description="Trimeric autotransporter adhesin YadA-like head" evidence="1">
    <location>
        <begin position="200"/>
        <end position="226"/>
    </location>
</feature>
<dbReference type="InterPro" id="IPR008635">
    <property type="entry name" value="Coiled_stalk_dom"/>
</dbReference>
<feature type="domain" description="Trimeric autotransporter adhesin YadA-like head" evidence="1">
    <location>
        <begin position="258"/>
        <end position="281"/>
    </location>
</feature>
<feature type="domain" description="Trimeric autotransporter adhesin YadA-like stalk" evidence="2">
    <location>
        <begin position="383"/>
        <end position="419"/>
    </location>
</feature>
<feature type="domain" description="Trimeric autotransporter adhesin YadA-like head" evidence="1">
    <location>
        <begin position="92"/>
        <end position="113"/>
    </location>
</feature>
<dbReference type="CDD" id="cd12820">
    <property type="entry name" value="LbR_YadA-like"/>
    <property type="match status" value="3"/>
</dbReference>
<dbReference type="Pfam" id="PF13018">
    <property type="entry name" value="ESPR"/>
    <property type="match status" value="1"/>
</dbReference>
<feature type="domain" description="Trimeric autotransporter adhesin YadA-like head" evidence="1">
    <location>
        <begin position="353"/>
        <end position="379"/>
    </location>
</feature>
<gene>
    <name evidence="4" type="ORF">EC970246_1617</name>
</gene>
<name>A0A8E0KT43_ECOLX</name>
<dbReference type="Gene3D" id="6.10.250.2030">
    <property type="match status" value="1"/>
</dbReference>
<feature type="domain" description="Trimeric autotransporter adhesin YadA-like head" evidence="1">
    <location>
        <begin position="116"/>
        <end position="142"/>
    </location>
</feature>
<feature type="domain" description="Trimeric autotransporter adhesin YadA-like head" evidence="1">
    <location>
        <begin position="158"/>
        <end position="182"/>
    </location>
</feature>
<feature type="domain" description="Trimeric autotransporter adhesin YadA-like head" evidence="1">
    <location>
        <begin position="228"/>
        <end position="253"/>
    </location>
</feature>
<dbReference type="SUPFAM" id="SSF101967">
    <property type="entry name" value="Adhesin YadA, collagen-binding domain"/>
    <property type="match status" value="5"/>
</dbReference>
<dbReference type="InterPro" id="IPR024973">
    <property type="entry name" value="ESPR"/>
</dbReference>
<organism evidence="4 5">
    <name type="scientific">Escherichia coli 97.0246</name>
    <dbReference type="NCBI Taxonomy" id="869670"/>
    <lineage>
        <taxon>Bacteria</taxon>
        <taxon>Pseudomonadati</taxon>
        <taxon>Pseudomonadota</taxon>
        <taxon>Gammaproteobacteria</taxon>
        <taxon>Enterobacterales</taxon>
        <taxon>Enterobacteriaceae</taxon>
        <taxon>Escherichia</taxon>
    </lineage>
</organism>
<evidence type="ECO:0000259" key="3">
    <source>
        <dbReference type="Pfam" id="PF13018"/>
    </source>
</evidence>